<dbReference type="AlphaFoldDB" id="A0A0P0GIF8"/>
<dbReference type="RefSeq" id="WP_029426948.1">
    <property type="nucleotide sequence ID" value="NZ_CP012801.1"/>
</dbReference>
<protein>
    <submittedName>
        <fullName evidence="1">Uncharacterized protein</fullName>
    </submittedName>
</protein>
<accession>A0A0P0GIF8</accession>
<organism evidence="1 2">
    <name type="scientific">Bacteroides cellulosilyticus</name>
    <dbReference type="NCBI Taxonomy" id="246787"/>
    <lineage>
        <taxon>Bacteria</taxon>
        <taxon>Pseudomonadati</taxon>
        <taxon>Bacteroidota</taxon>
        <taxon>Bacteroidia</taxon>
        <taxon>Bacteroidales</taxon>
        <taxon>Bacteroidaceae</taxon>
        <taxon>Bacteroides</taxon>
    </lineage>
</organism>
<evidence type="ECO:0000313" key="2">
    <source>
        <dbReference type="Proteomes" id="UP000061809"/>
    </source>
</evidence>
<proteinExistence type="predicted"/>
<name>A0A0P0GIF8_9BACE</name>
<dbReference type="Proteomes" id="UP000061809">
    <property type="component" value="Chromosome"/>
</dbReference>
<dbReference type="EMBL" id="CP012801">
    <property type="protein sequence ID" value="ALJ57537.1"/>
    <property type="molecule type" value="Genomic_DNA"/>
</dbReference>
<gene>
    <name evidence="1" type="ORF">BcellWH2_00261</name>
</gene>
<sequence length="109" mass="12660">MWKYFALAAFAGFGVYVYKILKAPRSYQEYIQHSLGYASRMKEDENVVSKVLTAHLAIDSDAIELYLYRRYINGKVTKLKLPFKPFPLSMCPIEVQEQVKGGEYIVHKF</sequence>
<dbReference type="PATRIC" id="fig|246787.4.peg.273"/>
<evidence type="ECO:0000313" key="1">
    <source>
        <dbReference type="EMBL" id="ALJ57537.1"/>
    </source>
</evidence>
<dbReference type="KEGG" id="bcel:BcellWH2_00261"/>
<reference evidence="1 2" key="1">
    <citation type="journal article" date="2015" name="Science">
        <title>Genetic determinants of in vivo fitness and diet responsiveness in multiple human gut Bacteroides.</title>
        <authorList>
            <person name="Wu M."/>
            <person name="McNulty N.P."/>
            <person name="Rodionov D.A."/>
            <person name="Khoroshkin M.S."/>
            <person name="Griffin N.W."/>
            <person name="Cheng J."/>
            <person name="Latreille P."/>
            <person name="Kerstetter R.A."/>
            <person name="Terrapon N."/>
            <person name="Henrissat B."/>
            <person name="Osterman A.L."/>
            <person name="Gordon J.I."/>
        </authorList>
    </citation>
    <scope>NUCLEOTIDE SEQUENCE [LARGE SCALE GENOMIC DNA]</scope>
    <source>
        <strain evidence="1 2">WH2</strain>
    </source>
</reference>